<dbReference type="InterPro" id="IPR001926">
    <property type="entry name" value="TrpB-like_PALP"/>
</dbReference>
<evidence type="ECO:0000256" key="1">
    <source>
        <dbReference type="ARBA" id="ARBA00001933"/>
    </source>
</evidence>
<dbReference type="AlphaFoldDB" id="A0A102LAG7"/>
<dbReference type="PANTHER" id="PTHR48078">
    <property type="entry name" value="THREONINE DEHYDRATASE, MITOCHONDRIAL-RELATED"/>
    <property type="match status" value="1"/>
</dbReference>
<dbReference type="Proteomes" id="UP000065521">
    <property type="component" value="Unassembled WGS sequence"/>
</dbReference>
<evidence type="ECO:0000313" key="6">
    <source>
        <dbReference type="EMBL" id="KUZ88820.1"/>
    </source>
</evidence>
<dbReference type="GO" id="GO:0006567">
    <property type="term" value="P:L-threonine catabolic process"/>
    <property type="evidence" value="ECO:0007669"/>
    <property type="project" value="TreeGrafter"/>
</dbReference>
<evidence type="ECO:0000313" key="7">
    <source>
        <dbReference type="Proteomes" id="UP000065521"/>
    </source>
</evidence>
<dbReference type="GO" id="GO:0004794">
    <property type="term" value="F:threonine deaminase activity"/>
    <property type="evidence" value="ECO:0007669"/>
    <property type="project" value="TreeGrafter"/>
</dbReference>
<dbReference type="RefSeq" id="WP_059634495.1">
    <property type="nucleotide sequence ID" value="NZ_LOTK01000043.1"/>
</dbReference>
<dbReference type="InterPro" id="IPR036052">
    <property type="entry name" value="TrpB-like_PALP_sf"/>
</dbReference>
<evidence type="ECO:0000256" key="4">
    <source>
        <dbReference type="ARBA" id="ARBA00023239"/>
    </source>
</evidence>
<gene>
    <name evidence="6" type="ORF">WI38_18815</name>
</gene>
<keyword evidence="4" id="KW-0456">Lyase</keyword>
<name>A0A102LAG7_9BURK</name>
<dbReference type="InterPro" id="IPR050147">
    <property type="entry name" value="Ser/Thr_Dehydratase"/>
</dbReference>
<accession>A0A102LAG7</accession>
<evidence type="ECO:0000256" key="2">
    <source>
        <dbReference type="ARBA" id="ARBA00010869"/>
    </source>
</evidence>
<dbReference type="Pfam" id="PF00291">
    <property type="entry name" value="PALP"/>
    <property type="match status" value="1"/>
</dbReference>
<dbReference type="PANTHER" id="PTHR48078:SF6">
    <property type="entry name" value="L-THREONINE DEHYDRATASE CATABOLIC TDCB"/>
    <property type="match status" value="1"/>
</dbReference>
<dbReference type="EMBL" id="LOTN01000036">
    <property type="protein sequence ID" value="KUZ88820.1"/>
    <property type="molecule type" value="Genomic_DNA"/>
</dbReference>
<dbReference type="FunFam" id="3.40.50.1100:FF:000005">
    <property type="entry name" value="Threonine dehydratase catabolic"/>
    <property type="match status" value="1"/>
</dbReference>
<comment type="cofactor">
    <cofactor evidence="1">
        <name>pyridoxal 5'-phosphate</name>
        <dbReference type="ChEBI" id="CHEBI:597326"/>
    </cofactor>
</comment>
<evidence type="ECO:0000259" key="5">
    <source>
        <dbReference type="Pfam" id="PF00291"/>
    </source>
</evidence>
<comment type="similarity">
    <text evidence="2">Belongs to the serine/threonine dehydratase family.</text>
</comment>
<comment type="caution">
    <text evidence="6">The sequence shown here is derived from an EMBL/GenBank/DDBJ whole genome shotgun (WGS) entry which is preliminary data.</text>
</comment>
<dbReference type="SUPFAM" id="SSF53686">
    <property type="entry name" value="Tryptophan synthase beta subunit-like PLP-dependent enzymes"/>
    <property type="match status" value="1"/>
</dbReference>
<sequence>MSSRNAAALPCAWPTLGDIRQAAARLRGKVLETPVWQWRTGPAVASLAPATEVWLKLELFQITGTFKLRGALNCIEALSAAERARGVVAASAGNHAVAVAYAARVSGTQATLLMSRHASPARIDACRSFGAHVILTEDIHEAFSQAREIELRDARAMVPAFDGPRIAEGAGTIGLELLRQIDGLDAVIVPVGGGGLSGGIAAAVKQLAPHCAVYGAEPTGADTMHRSFASGRPERLLAMTSIADSLGAPHASAYTYALCRRYLDDVVQIDDAQLAQAVYWLFRDMKLALEPAAAAATAALFGPLRERLAGKRVALIVCGSNLTPDAFARYAAMGMPAARAPEPRIEAAA</sequence>
<evidence type="ECO:0000256" key="3">
    <source>
        <dbReference type="ARBA" id="ARBA00022898"/>
    </source>
</evidence>
<dbReference type="GO" id="GO:0009097">
    <property type="term" value="P:isoleucine biosynthetic process"/>
    <property type="evidence" value="ECO:0007669"/>
    <property type="project" value="TreeGrafter"/>
</dbReference>
<keyword evidence="3" id="KW-0663">Pyridoxal phosphate</keyword>
<organism evidence="6 7">
    <name type="scientific">Burkholderia ubonensis</name>
    <dbReference type="NCBI Taxonomy" id="101571"/>
    <lineage>
        <taxon>Bacteria</taxon>
        <taxon>Pseudomonadati</taxon>
        <taxon>Pseudomonadota</taxon>
        <taxon>Betaproteobacteria</taxon>
        <taxon>Burkholderiales</taxon>
        <taxon>Burkholderiaceae</taxon>
        <taxon>Burkholderia</taxon>
        <taxon>Burkholderia cepacia complex</taxon>
    </lineage>
</organism>
<protein>
    <submittedName>
        <fullName evidence="6">Pyridoxal-5'-phosphate-dependent protein subunit beta</fullName>
    </submittedName>
</protein>
<proteinExistence type="inferred from homology"/>
<dbReference type="GO" id="GO:0003941">
    <property type="term" value="F:L-serine ammonia-lyase activity"/>
    <property type="evidence" value="ECO:0007669"/>
    <property type="project" value="TreeGrafter"/>
</dbReference>
<dbReference type="GO" id="GO:0006565">
    <property type="term" value="P:L-serine catabolic process"/>
    <property type="evidence" value="ECO:0007669"/>
    <property type="project" value="TreeGrafter"/>
</dbReference>
<reference evidence="6 7" key="1">
    <citation type="submission" date="2015-11" db="EMBL/GenBank/DDBJ databases">
        <title>Expanding the genomic diversity of Burkholderia species for the development of highly accurate diagnostics.</title>
        <authorList>
            <person name="Sahl J."/>
            <person name="Keim P."/>
            <person name="Wagner D."/>
        </authorList>
    </citation>
    <scope>NUCLEOTIDE SEQUENCE [LARGE SCALE GENOMIC DNA]</scope>
    <source>
        <strain evidence="6 7">RF32-BP4</strain>
    </source>
</reference>
<dbReference type="Gene3D" id="3.40.50.1100">
    <property type="match status" value="2"/>
</dbReference>
<feature type="domain" description="Tryptophan synthase beta chain-like PALP" evidence="5">
    <location>
        <begin position="51"/>
        <end position="319"/>
    </location>
</feature>